<comment type="caution">
    <text evidence="2">The sequence shown here is derived from an EMBL/GenBank/DDBJ whole genome shotgun (WGS) entry which is preliminary data.</text>
</comment>
<dbReference type="InterPro" id="IPR027417">
    <property type="entry name" value="P-loop_NTPase"/>
</dbReference>
<dbReference type="RefSeq" id="WP_107202847.1">
    <property type="nucleotide sequence ID" value="NZ_JAKUCO010000030.1"/>
</dbReference>
<dbReference type="SUPFAM" id="SSF52540">
    <property type="entry name" value="P-loop containing nucleoside triphosphate hydrolases"/>
    <property type="match status" value="1"/>
</dbReference>
<accession>A0ABV0E398</accession>
<dbReference type="SMART" id="SM00382">
    <property type="entry name" value="AAA"/>
    <property type="match status" value="1"/>
</dbReference>
<evidence type="ECO:0000259" key="1">
    <source>
        <dbReference type="SMART" id="SM00382"/>
    </source>
</evidence>
<dbReference type="InterPro" id="IPR003593">
    <property type="entry name" value="AAA+_ATPase"/>
</dbReference>
<evidence type="ECO:0000313" key="3">
    <source>
        <dbReference type="Proteomes" id="UP001462961"/>
    </source>
</evidence>
<keyword evidence="3" id="KW-1185">Reference proteome</keyword>
<dbReference type="Pfam" id="PF13481">
    <property type="entry name" value="AAA_25"/>
    <property type="match status" value="1"/>
</dbReference>
<gene>
    <name evidence="2" type="ORF">VOI32_28015</name>
</gene>
<feature type="domain" description="AAA+ ATPase" evidence="1">
    <location>
        <begin position="52"/>
        <end position="227"/>
    </location>
</feature>
<sequence length="365" mass="39694">MQEDAVTIVRGIVDSGERIVKSMPPTRYPMLSADELSDAAPLTWLIRGVIPADSFVALFGPSGSGKSFLALDICAAIANGDEWFGMHVKRVPVTYCVLEGAAGMSKRARAWQEHHGRPLPANFRFITQAVELQKQKDVRDLADAVNAEGFKDGLLVIDTLNRSAPGIDENASAGMGVLIGACKELMKRTGCTVLVVHHTGKDITKGMRGHSSLFAALDSAVEVNRTNDRREWSIAKSKDDVDGKKVGFALKVVELEGNDTEEVVTSCVVLSDDSPAPVTAPKPRGKTQELVYAVMKYLLTESTNFGKAGAPEGRPCVEVEAVVPVIAEKLMCRPDQREYQTRRALDAMTGPGKIYQQCDGWIWHQ</sequence>
<evidence type="ECO:0000313" key="2">
    <source>
        <dbReference type="EMBL" id="MEO1757774.1"/>
    </source>
</evidence>
<protein>
    <submittedName>
        <fullName evidence="2">AAA family ATPase</fullName>
    </submittedName>
</protein>
<dbReference type="Proteomes" id="UP001462961">
    <property type="component" value="Unassembled WGS sequence"/>
</dbReference>
<proteinExistence type="predicted"/>
<dbReference type="Gene3D" id="3.40.50.300">
    <property type="entry name" value="P-loop containing nucleotide triphosphate hydrolases"/>
    <property type="match status" value="1"/>
</dbReference>
<dbReference type="EMBL" id="JAYLVJ010000042">
    <property type="protein sequence ID" value="MEO1757774.1"/>
    <property type="molecule type" value="Genomic_DNA"/>
</dbReference>
<name>A0ABV0E398_9BURK</name>
<organism evidence="2 3">
    <name type="scientific">Paraburkholderia caribensis</name>
    <dbReference type="NCBI Taxonomy" id="75105"/>
    <lineage>
        <taxon>Bacteria</taxon>
        <taxon>Pseudomonadati</taxon>
        <taxon>Pseudomonadota</taxon>
        <taxon>Betaproteobacteria</taxon>
        <taxon>Burkholderiales</taxon>
        <taxon>Burkholderiaceae</taxon>
        <taxon>Paraburkholderia</taxon>
    </lineage>
</organism>
<reference evidence="2 3" key="1">
    <citation type="submission" date="2024-01" db="EMBL/GenBank/DDBJ databases">
        <title>The diversity of rhizobia nodulating Mimosa spp. in eleven states of Brazil covering several biomes is determined by host plant, location, and edaphic factors.</title>
        <authorList>
            <person name="Rouws L."/>
            <person name="Barauna A."/>
            <person name="Beukes C."/>
            <person name="De Faria S.M."/>
            <person name="Gross E."/>
            <person name="Dos Reis Junior F.B."/>
            <person name="Simon M."/>
            <person name="Maluk M."/>
            <person name="Odee D.W."/>
            <person name="Kenicer G."/>
            <person name="Young J.P.W."/>
            <person name="Reis V.M."/>
            <person name="Zilli J."/>
            <person name="James E.K."/>
        </authorList>
    </citation>
    <scope>NUCLEOTIDE SEQUENCE [LARGE SCALE GENOMIC DNA]</scope>
    <source>
        <strain evidence="2 3">JHI1651</strain>
    </source>
</reference>